<gene>
    <name evidence="13" type="ORF">MNOR_LOCUS2787</name>
</gene>
<dbReference type="FunFam" id="1.20.5.370:FF:000001">
    <property type="entry name" value="Myosin heavy chain"/>
    <property type="match status" value="1"/>
</dbReference>
<evidence type="ECO:0000256" key="4">
    <source>
        <dbReference type="ARBA" id="ARBA00023054"/>
    </source>
</evidence>
<dbReference type="FunFam" id="1.20.5.370:FF:000010">
    <property type="entry name" value="Myosin heavy chain, isoform G"/>
    <property type="match status" value="1"/>
</dbReference>
<evidence type="ECO:0000256" key="8">
    <source>
        <dbReference type="PROSITE-ProRule" id="PRU00782"/>
    </source>
</evidence>
<dbReference type="InterPro" id="IPR014751">
    <property type="entry name" value="XRCC4-like_C"/>
</dbReference>
<dbReference type="GO" id="GO:0048513">
    <property type="term" value="P:animal organ development"/>
    <property type="evidence" value="ECO:0007669"/>
    <property type="project" value="UniProtKB-ARBA"/>
</dbReference>
<feature type="region of interest" description="Actin-binding" evidence="8">
    <location>
        <begin position="654"/>
        <end position="676"/>
    </location>
</feature>
<feature type="coiled-coil region" evidence="9">
    <location>
        <begin position="1189"/>
        <end position="1233"/>
    </location>
</feature>
<dbReference type="SUPFAM" id="SSF90257">
    <property type="entry name" value="Myosin rod fragments"/>
    <property type="match status" value="5"/>
</dbReference>
<evidence type="ECO:0008006" key="15">
    <source>
        <dbReference type="Google" id="ProtNLM"/>
    </source>
</evidence>
<organism evidence="13 14">
    <name type="scientific">Meganyctiphanes norvegica</name>
    <name type="common">Northern krill</name>
    <name type="synonym">Thysanopoda norvegica</name>
    <dbReference type="NCBI Taxonomy" id="48144"/>
    <lineage>
        <taxon>Eukaryota</taxon>
        <taxon>Metazoa</taxon>
        <taxon>Ecdysozoa</taxon>
        <taxon>Arthropoda</taxon>
        <taxon>Crustacea</taxon>
        <taxon>Multicrustacea</taxon>
        <taxon>Malacostraca</taxon>
        <taxon>Eumalacostraca</taxon>
        <taxon>Eucarida</taxon>
        <taxon>Euphausiacea</taxon>
        <taxon>Euphausiidae</taxon>
        <taxon>Meganyctiphanes</taxon>
    </lineage>
</organism>
<evidence type="ECO:0000256" key="7">
    <source>
        <dbReference type="ARBA" id="ARBA00023203"/>
    </source>
</evidence>
<evidence type="ECO:0000259" key="11">
    <source>
        <dbReference type="PROSITE" id="PS51456"/>
    </source>
</evidence>
<name>A0AAV2PNY1_MEGNR</name>
<dbReference type="Gene3D" id="1.20.5.340">
    <property type="match status" value="3"/>
</dbReference>
<dbReference type="Pfam" id="PF00063">
    <property type="entry name" value="Myosin_head"/>
    <property type="match status" value="1"/>
</dbReference>
<dbReference type="SUPFAM" id="SSF52540">
    <property type="entry name" value="P-loop containing nucleoside triphosphate hydrolases"/>
    <property type="match status" value="1"/>
</dbReference>
<evidence type="ECO:0000313" key="14">
    <source>
        <dbReference type="Proteomes" id="UP001497623"/>
    </source>
</evidence>
<dbReference type="GO" id="GO:0000146">
    <property type="term" value="F:microfilament motor activity"/>
    <property type="evidence" value="ECO:0007669"/>
    <property type="project" value="TreeGrafter"/>
</dbReference>
<feature type="domain" description="Myosin motor" evidence="11">
    <location>
        <begin position="87"/>
        <end position="774"/>
    </location>
</feature>
<dbReference type="FunFam" id="1.20.58.530:FF:000001">
    <property type="entry name" value="Myosin heavy chain"/>
    <property type="match status" value="1"/>
</dbReference>
<feature type="coiled-coil region" evidence="9">
    <location>
        <begin position="1020"/>
        <end position="1152"/>
    </location>
</feature>
<evidence type="ECO:0000256" key="1">
    <source>
        <dbReference type="ARBA" id="ARBA00008314"/>
    </source>
</evidence>
<dbReference type="InterPro" id="IPR036961">
    <property type="entry name" value="Kinesin_motor_dom_sf"/>
</dbReference>
<comment type="caution">
    <text evidence="13">The sequence shown here is derived from an EMBL/GenBank/DDBJ whole genome shotgun (WGS) entry which is preliminary data.</text>
</comment>
<dbReference type="FunFam" id="1.20.120.720:FF:000001">
    <property type="entry name" value="Myosin heavy chain, muscle"/>
    <property type="match status" value="1"/>
</dbReference>
<dbReference type="Gene3D" id="1.20.58.530">
    <property type="match status" value="1"/>
</dbReference>
<dbReference type="GO" id="GO:0006936">
    <property type="term" value="P:muscle contraction"/>
    <property type="evidence" value="ECO:0007669"/>
    <property type="project" value="UniProtKB-ARBA"/>
</dbReference>
<dbReference type="GO" id="GO:0045214">
    <property type="term" value="P:sarcomere organization"/>
    <property type="evidence" value="ECO:0007669"/>
    <property type="project" value="UniProtKB-ARBA"/>
</dbReference>
<dbReference type="PANTHER" id="PTHR13140:SF857">
    <property type="entry name" value="MYOSIN-11"/>
    <property type="match status" value="1"/>
</dbReference>
<dbReference type="InterPro" id="IPR008989">
    <property type="entry name" value="Myosin_S1_N"/>
</dbReference>
<evidence type="ECO:0000256" key="5">
    <source>
        <dbReference type="ARBA" id="ARBA00023123"/>
    </source>
</evidence>
<dbReference type="GO" id="GO:0016459">
    <property type="term" value="C:myosin complex"/>
    <property type="evidence" value="ECO:0007669"/>
    <property type="project" value="UniProtKB-KW"/>
</dbReference>
<dbReference type="GO" id="GO:0048731">
    <property type="term" value="P:system development"/>
    <property type="evidence" value="ECO:0007669"/>
    <property type="project" value="UniProtKB-ARBA"/>
</dbReference>
<dbReference type="GO" id="GO:0031033">
    <property type="term" value="P:myosin filament organization"/>
    <property type="evidence" value="ECO:0007669"/>
    <property type="project" value="UniProtKB-ARBA"/>
</dbReference>
<dbReference type="Gene3D" id="1.10.10.820">
    <property type="match status" value="1"/>
</dbReference>
<dbReference type="Gene3D" id="1.20.120.720">
    <property type="entry name" value="Myosin VI head, motor domain, U50 subdomain"/>
    <property type="match status" value="1"/>
</dbReference>
<dbReference type="InterPro" id="IPR004009">
    <property type="entry name" value="SH3_Myosin"/>
</dbReference>
<comment type="similarity">
    <text evidence="1 8">Belongs to the TRAFAC class myosin-kinesin ATPase superfamily. Myosin family.</text>
</comment>
<protein>
    <recommendedName>
        <fullName evidence="15">Myosin heavy chain</fullName>
    </recommendedName>
</protein>
<dbReference type="InterPro" id="IPR002928">
    <property type="entry name" value="Myosin_tail"/>
</dbReference>
<feature type="binding site" evidence="8">
    <location>
        <begin position="180"/>
        <end position="187"/>
    </location>
    <ligand>
        <name>ATP</name>
        <dbReference type="ChEBI" id="CHEBI:30616"/>
    </ligand>
</feature>
<feature type="coiled-coil region" evidence="9">
    <location>
        <begin position="1266"/>
        <end position="1300"/>
    </location>
</feature>
<dbReference type="GO" id="GO:0030017">
    <property type="term" value="C:sarcomere"/>
    <property type="evidence" value="ECO:0007669"/>
    <property type="project" value="UniProtKB-ARBA"/>
</dbReference>
<dbReference type="EMBL" id="CAXKWB010000890">
    <property type="protein sequence ID" value="CAL4062730.1"/>
    <property type="molecule type" value="Genomic_DNA"/>
</dbReference>
<dbReference type="PRINTS" id="PR00193">
    <property type="entry name" value="MYOSINHEAVY"/>
</dbReference>
<dbReference type="SMART" id="SM00242">
    <property type="entry name" value="MYSc"/>
    <property type="match status" value="1"/>
</dbReference>
<dbReference type="PROSITE" id="PS51844">
    <property type="entry name" value="SH3_LIKE"/>
    <property type="match status" value="1"/>
</dbReference>
<sequence length="1903" mass="217127">MPGHLKKSEGPDPDPAEFLFVSREDKTKDLAKPYDAKKDCWVPDDAEGFKIGEITKEEGDFIEVMIDCMPKKFKKEVVKPVNPPKFEKAVDVSDLTYLNDASVLYNLKSRYVCRLMYTYSGLFCIAVNPYKRYPIYTERAAKIYMGKRRNEVPPHVFAISENAYANMRQMCENQSMLITGESGAGKTENTKKVITYFGYVGASGKKLKPGEKAKASLEDQIVATNPVLEAYGNAKTTRNDNSSRFGKFIRIHFQPNGKLAGADIENYLLEKARVVDQAAAERSYHIFYNVMSDHVEYLKKMCYLSNDIYDYPWQSKGKVVVASIDDKEDMEYAHTAFTMLNFNDDLRDNIYRITSCTMHCGNMKFTQKGRDDQAQPDGEEAAGYIADLSGVDCEHMLINYCKPKIKVGAELLVKGQTVEKAADSVGAMAKGMFERLFTFLVKKCNETLSTGLKRHSFIGVLDIAGFEIFDFNGFEQICINFCNEKLQQFFNHHMFVLEQEEYAKEEIKWTFIDFGMDLAACIELFEKPMGILSILEEESMFPKATDKSFAEKLTANCLGKSVAFIKPKGDAHFGCCHYAGTVNYNITGWLEKNKDPLNDTVVDQLKKGTNTLLVELFANHPGQSAPADDKKGGKGGKKKTGGFKTVSSGYREQLTNLLITLNATVPHFIRCIVPNETKSPGVIDAALIMHQLTCNGVLEGIRICQLGLPNRMIYDDFKQRYAILGAQFFAQMDDKAAVKATFDDVGLDAEKYRVGKTKVFFRAGVLGEVEEIRDDIIGKMVCLVQNWVRGYMGRKKYTTMQAQRVALTVVQRNIRKYIGMKNWVWFYLWVRVKPLINQPRLEDAIKILKVRSDASVAACQEAEEKALFYENQHVKLHEDIQCLKEELEATAGNTAVFIESFAAITQQKDVLEKQLQDCCVLVDQELEGKAEVAQKIKDVEFRVANGKHDLESLEEIHLKLSREKEGKDHQIRVLNDEIAYQEEVLTKFTKDKKGLQEDNAKNADEFGSVEDRASHLNKVKSKLEGTIDELKSALDSESQKRASIEHDRRKAESDVRLLMENVADLERQKKNLETSIFKKEAEVSNLATKYEDEQVDAVRVSKNIKELRSKISEVEDELKHEGDARAKADSSRMKLEREYNEMMDRLDEAGSATSAQNELFKKREAEASKLRRDIETDNIQHDAAVAAFRKKHNDAVAEMSEQIDHLTKMKQKLDKEKEVMKREEGDLRSAINRLDVDKQHDEKMGKNLQAQILEVQAKYDECHRFYGDYENNKKKMSSENTDLMRQLEDIEAQINAMSKVNVQYGAQLEDIKRAADVENRDRVTILNKYRNLEHDFEGLQEQINEDLESKHALGRDLARASAEASMYRSKYENEGLARAEELEACALKLSCHLEEAEQQIESLKYKNHGLEKIKARISSELEAMHKDTEHSQALAAAAEKKQRQFEKVVGEWKLKVDELAHDLAVSQKESRDMSAELFKMKAQYDEGLEHVNGIRMENKSLGEEVKDYMDQLCEGSKNLNDLAKTVKKFEMEKDDLQGCLEEAEIALETAESKVLRGQLELSQVKQDIERKVQEKEEEFEATRKIQLTAMENMQASLEAEARAKAEALRSKVKLESEINDLEIILDSANKANSDISMTIKKIHLEMKDMQDRYAEEQRLSGEYREQFSVAERRANSLHAEVEESRTLLEQSDRGRRQAEADLSDMQEQYQTLYNTNNALSTTKRKLESDYQTMSADLNDMVQEAKASEDKAKKAMVDAARLADELRAEQESSANLAKHKKILECQTRDLQLKLEEAETVALKEGKKACAKLEGRITELEGQYNEESNKHTESLKTLRKCERRIKELTFQSEEDKKNHEKMQELVDKLQQKVKTYKRQIEEAEEIAAVNLAKYRKSQGDLEVLP</sequence>
<keyword evidence="4 9" id="KW-0175">Coiled coil</keyword>
<dbReference type="Gene3D" id="1.20.5.370">
    <property type="match status" value="3"/>
</dbReference>
<feature type="coiled-coil region" evidence="9">
    <location>
        <begin position="1379"/>
        <end position="1413"/>
    </location>
</feature>
<dbReference type="GO" id="GO:0042802">
    <property type="term" value="F:identical protein binding"/>
    <property type="evidence" value="ECO:0007669"/>
    <property type="project" value="UniProtKB-ARBA"/>
</dbReference>
<dbReference type="CDD" id="cd01377">
    <property type="entry name" value="MYSc_class_II"/>
    <property type="match status" value="1"/>
</dbReference>
<keyword evidence="14" id="KW-1185">Reference proteome</keyword>
<evidence type="ECO:0000256" key="6">
    <source>
        <dbReference type="ARBA" id="ARBA00023175"/>
    </source>
</evidence>
<dbReference type="GO" id="GO:0016020">
    <property type="term" value="C:membrane"/>
    <property type="evidence" value="ECO:0007669"/>
    <property type="project" value="TreeGrafter"/>
</dbReference>
<evidence type="ECO:0000259" key="12">
    <source>
        <dbReference type="PROSITE" id="PS51844"/>
    </source>
</evidence>
<evidence type="ECO:0000313" key="13">
    <source>
        <dbReference type="EMBL" id="CAL4062730.1"/>
    </source>
</evidence>
<evidence type="ECO:0000256" key="2">
    <source>
        <dbReference type="ARBA" id="ARBA00022741"/>
    </source>
</evidence>
<dbReference type="Gene3D" id="3.40.850.10">
    <property type="entry name" value="Kinesin motor domain"/>
    <property type="match status" value="1"/>
</dbReference>
<dbReference type="PROSITE" id="PS50096">
    <property type="entry name" value="IQ"/>
    <property type="match status" value="1"/>
</dbReference>
<keyword evidence="2 8" id="KW-0547">Nucleotide-binding</keyword>
<accession>A0AAV2PNY1</accession>
<evidence type="ECO:0000256" key="10">
    <source>
        <dbReference type="SAM" id="MobiDB-lite"/>
    </source>
</evidence>
<dbReference type="Gene3D" id="2.30.30.360">
    <property type="entry name" value="Myosin S1 fragment, N-terminal"/>
    <property type="match status" value="1"/>
</dbReference>
<proteinExistence type="inferred from homology"/>
<reference evidence="13 14" key="1">
    <citation type="submission" date="2024-05" db="EMBL/GenBank/DDBJ databases">
        <authorList>
            <person name="Wallberg A."/>
        </authorList>
    </citation>
    <scope>NUCLEOTIDE SEQUENCE [LARGE SCALE GENOMIC DNA]</scope>
</reference>
<keyword evidence="6 8" id="KW-0505">Motor protein</keyword>
<dbReference type="Gene3D" id="1.20.5.4820">
    <property type="match status" value="1"/>
</dbReference>
<dbReference type="Proteomes" id="UP001497623">
    <property type="component" value="Unassembled WGS sequence"/>
</dbReference>
<dbReference type="PANTHER" id="PTHR13140">
    <property type="entry name" value="MYOSIN"/>
    <property type="match status" value="1"/>
</dbReference>
<dbReference type="GO" id="GO:0005524">
    <property type="term" value="F:ATP binding"/>
    <property type="evidence" value="ECO:0007669"/>
    <property type="project" value="UniProtKB-UniRule"/>
</dbReference>
<dbReference type="Pfam" id="PF01576">
    <property type="entry name" value="Myosin_tail_1"/>
    <property type="match status" value="1"/>
</dbReference>
<evidence type="ECO:0000256" key="3">
    <source>
        <dbReference type="ARBA" id="ARBA00022840"/>
    </source>
</evidence>
<dbReference type="GO" id="GO:0051015">
    <property type="term" value="F:actin filament binding"/>
    <property type="evidence" value="ECO:0007669"/>
    <property type="project" value="InterPro"/>
</dbReference>
<dbReference type="GO" id="GO:0007015">
    <property type="term" value="P:actin filament organization"/>
    <property type="evidence" value="ECO:0007669"/>
    <property type="project" value="TreeGrafter"/>
</dbReference>
<dbReference type="PROSITE" id="PS51456">
    <property type="entry name" value="MYOSIN_MOTOR"/>
    <property type="match status" value="1"/>
</dbReference>
<keyword evidence="7 8" id="KW-0009">Actin-binding</keyword>
<feature type="coiled-coil region" evidence="9">
    <location>
        <begin position="1526"/>
        <end position="1884"/>
    </location>
</feature>
<dbReference type="InterPro" id="IPR027417">
    <property type="entry name" value="P-loop_NTPase"/>
</dbReference>
<dbReference type="FunFam" id="1.10.10.820:FF:000001">
    <property type="entry name" value="Myosin heavy chain"/>
    <property type="match status" value="1"/>
</dbReference>
<dbReference type="InterPro" id="IPR001609">
    <property type="entry name" value="Myosin_head_motor_dom-like"/>
</dbReference>
<dbReference type="SUPFAM" id="SSF50084">
    <property type="entry name" value="Myosin S1 fragment, N-terminal domain"/>
    <property type="match status" value="1"/>
</dbReference>
<keyword evidence="5 8" id="KW-0518">Myosin</keyword>
<feature type="region of interest" description="Disordered" evidence="10">
    <location>
        <begin position="621"/>
        <end position="640"/>
    </location>
</feature>
<dbReference type="FunFam" id="1.20.5.370:FF:000008">
    <property type="entry name" value="Myosin heavy chain"/>
    <property type="match status" value="1"/>
</dbReference>
<keyword evidence="3 8" id="KW-0067">ATP-binding</keyword>
<dbReference type="Pfam" id="PF02736">
    <property type="entry name" value="Myosin_N"/>
    <property type="match status" value="1"/>
</dbReference>
<feature type="domain" description="Myosin N-terminal SH3-like" evidence="12">
    <location>
        <begin position="35"/>
        <end position="83"/>
    </location>
</feature>
<evidence type="ECO:0000256" key="9">
    <source>
        <dbReference type="SAM" id="Coils"/>
    </source>
</evidence>